<keyword evidence="5 11" id="KW-0031">Aminopeptidase</keyword>
<dbReference type="GO" id="GO:0004177">
    <property type="term" value="F:aminopeptidase activity"/>
    <property type="evidence" value="ECO:0007669"/>
    <property type="project" value="UniProtKB-KW"/>
</dbReference>
<evidence type="ECO:0000256" key="3">
    <source>
        <dbReference type="ARBA" id="ARBA00001947"/>
    </source>
</evidence>
<dbReference type="PANTHER" id="PTHR34448:SF1">
    <property type="entry name" value="BLL6088 PROTEIN"/>
    <property type="match status" value="1"/>
</dbReference>
<dbReference type="GO" id="GO:0046872">
    <property type="term" value="F:metal ion binding"/>
    <property type="evidence" value="ECO:0007669"/>
    <property type="project" value="UniProtKB-KW"/>
</dbReference>
<reference evidence="11 12" key="1">
    <citation type="journal article" date="2011" name="J. Bacteriol.">
        <title>Genome sequence of Halorhabdus tiamatea, the first archaeon isolated from a deep-sea anoxic brine lake.</title>
        <authorList>
            <person name="Antunes A."/>
            <person name="Alam I."/>
            <person name="Bajic V.B."/>
            <person name="Stingl U."/>
        </authorList>
    </citation>
    <scope>NUCLEOTIDE SEQUENCE [LARGE SCALE GENOMIC DNA]</scope>
    <source>
        <strain evidence="11 12">SARL4B</strain>
    </source>
</reference>
<evidence type="ECO:0000256" key="6">
    <source>
        <dbReference type="ARBA" id="ARBA00022670"/>
    </source>
</evidence>
<dbReference type="EC" id="3.4.11.1" evidence="11"/>
<protein>
    <submittedName>
        <fullName evidence="11">Aminopeptidase protein</fullName>
        <ecNumber evidence="11">3.4.11.1</ecNumber>
    </submittedName>
    <submittedName>
        <fullName evidence="10">Peptidase M29 aminopeptidase II</fullName>
    </submittedName>
</protein>
<evidence type="ECO:0000256" key="1">
    <source>
        <dbReference type="ARBA" id="ARBA00001941"/>
    </source>
</evidence>
<evidence type="ECO:0000256" key="2">
    <source>
        <dbReference type="ARBA" id="ARBA00001946"/>
    </source>
</evidence>
<sequence>MDPRVDRHAELIVDRCTDVSEGDNVVLLSGPEAEDLNVALFEKIGERGGMPIRATQGGREHRSFIRAIDTEALTEPNHLDSLLEATDVLIMVRASRNVAETSDVAPESMQAFAQIMEPIQDHLEGENTDTVITQHPAPGDAQKAEMSTDGYTDFVYDAIDQDWDAQEEHQRQLVEILDPAAEVRVVAGEETDVTMSIEGNPAVNSVADENLPSGEVFTAPIPDSVEGTVRFDMPVVRHGREVEGAYLEFEDGEVIAHEAEQNEAVLTGILNTDGGARRLGELGIGMNRDIDRFTHNMLFDEKMGDTVHMAIGKSIEESVGEDNPKNESVVHLDMIVDMSEDSFIEVDGERIQEDGTFVFEDGFEG</sequence>
<dbReference type="EMBL" id="AFNT02000026">
    <property type="protein sequence ID" value="ERJ05724.1"/>
    <property type="molecule type" value="Genomic_DNA"/>
</dbReference>
<evidence type="ECO:0000256" key="7">
    <source>
        <dbReference type="ARBA" id="ARBA00022723"/>
    </source>
</evidence>
<evidence type="ECO:0000313" key="11">
    <source>
        <dbReference type="EMBL" id="ERJ05724.1"/>
    </source>
</evidence>
<name>F7PF94_9EURY</name>
<accession>F7PF94</accession>
<evidence type="ECO:0000313" key="13">
    <source>
        <dbReference type="Proteomes" id="UP000015381"/>
    </source>
</evidence>
<comment type="cofactor">
    <cofactor evidence="3">
        <name>Zn(2+)</name>
        <dbReference type="ChEBI" id="CHEBI:29105"/>
    </cofactor>
</comment>
<dbReference type="Proteomes" id="UP000003861">
    <property type="component" value="Unassembled WGS sequence"/>
</dbReference>
<dbReference type="GO" id="GO:0008237">
    <property type="term" value="F:metallopeptidase activity"/>
    <property type="evidence" value="ECO:0007669"/>
    <property type="project" value="UniProtKB-KW"/>
</dbReference>
<dbReference type="GeneID" id="23799607"/>
<dbReference type="OrthoDB" id="145069at2157"/>
<reference evidence="10 13" key="3">
    <citation type="journal article" date="2014" name="Environ. Microbiol.">
        <title>Halorhabdus tiamatea: proteogenomics and glycosidase activity measurements identify the first cultivated euryarchaeon from a deep-sea anoxic brine lake as potential polysaccharide degrader.</title>
        <authorList>
            <person name="Werner J."/>
            <person name="Ferrer M."/>
            <person name="Michel G."/>
            <person name="Mann A.J."/>
            <person name="Huang S."/>
            <person name="Juarez S."/>
            <person name="Ciordia S."/>
            <person name="Albar J.P."/>
            <person name="Alcaide M."/>
            <person name="La Cono V."/>
            <person name="Yakimov M.M."/>
            <person name="Antunes A."/>
            <person name="Taborda M."/>
            <person name="Da Costa M.S."/>
            <person name="Amann R.I."/>
            <person name="Gloeckner F.O."/>
            <person name="Golyshina O.V."/>
            <person name="Golyshin P.N."/>
            <person name="Teeling H."/>
        </authorList>
    </citation>
    <scope>NUCLEOTIDE SEQUENCE [LARGE SCALE GENOMIC DNA]</scope>
    <source>
        <strain evidence="13">SARL4B</strain>
        <strain evidence="10">Type strain: SARL4B</strain>
    </source>
</reference>
<dbReference type="SUPFAM" id="SSF144052">
    <property type="entry name" value="Thermophilic metalloprotease-like"/>
    <property type="match status" value="1"/>
</dbReference>
<dbReference type="KEGG" id="hti:HTIA_1830"/>
<gene>
    <name evidence="11" type="primary">pepB2</name>
    <name evidence="11" type="ORF">HLRTI_002246</name>
    <name evidence="10" type="ORF">HTIA_1830</name>
</gene>
<dbReference type="AlphaFoldDB" id="F7PF94"/>
<dbReference type="InterPro" id="IPR000787">
    <property type="entry name" value="Peptidase_M29"/>
</dbReference>
<evidence type="ECO:0000256" key="4">
    <source>
        <dbReference type="ARBA" id="ARBA00008236"/>
    </source>
</evidence>
<dbReference type="PRINTS" id="PR00919">
    <property type="entry name" value="THERMOPTASE"/>
</dbReference>
<keyword evidence="8 11" id="KW-0378">Hydrolase</keyword>
<dbReference type="PANTHER" id="PTHR34448">
    <property type="entry name" value="AMINOPEPTIDASE"/>
    <property type="match status" value="1"/>
</dbReference>
<reference evidence="11 12" key="2">
    <citation type="journal article" date="2013" name="PLoS ONE">
        <title>INDIGO - INtegrated Data Warehouse of MIcrobial GenOmes with Examples from the Red Sea Extremophiles.</title>
        <authorList>
            <person name="Alam I."/>
            <person name="Antunes A."/>
            <person name="Kamau A.A."/>
            <person name="Ba Alawi W."/>
            <person name="Kalkatawi M."/>
            <person name="Stingl U."/>
            <person name="Bajic V.B."/>
        </authorList>
    </citation>
    <scope>NUCLEOTIDE SEQUENCE [LARGE SCALE GENOMIC DNA]</scope>
    <source>
        <strain evidence="11 12">SARL4B</strain>
    </source>
</reference>
<dbReference type="Proteomes" id="UP000015381">
    <property type="component" value="Chromosome I"/>
</dbReference>
<dbReference type="EMBL" id="HF571520">
    <property type="protein sequence ID" value="CCQ33953.1"/>
    <property type="molecule type" value="Genomic_DNA"/>
</dbReference>
<dbReference type="InterPro" id="IPR052170">
    <property type="entry name" value="M29_Exopeptidase"/>
</dbReference>
<dbReference type="GO" id="GO:0006508">
    <property type="term" value="P:proteolysis"/>
    <property type="evidence" value="ECO:0007669"/>
    <property type="project" value="UniProtKB-KW"/>
</dbReference>
<dbReference type="InterPro" id="IPR035097">
    <property type="entry name" value="M29_N-terminal"/>
</dbReference>
<keyword evidence="6" id="KW-0645">Protease</keyword>
<comment type="cofactor">
    <cofactor evidence="2">
        <name>Mg(2+)</name>
        <dbReference type="ChEBI" id="CHEBI:18420"/>
    </cofactor>
</comment>
<dbReference type="RefSeq" id="WP_008523652.1">
    <property type="nucleotide sequence ID" value="NC_021921.1"/>
</dbReference>
<evidence type="ECO:0000256" key="9">
    <source>
        <dbReference type="ARBA" id="ARBA00023049"/>
    </source>
</evidence>
<dbReference type="eggNOG" id="arCOG01888">
    <property type="taxonomic scope" value="Archaea"/>
</dbReference>
<evidence type="ECO:0000256" key="8">
    <source>
        <dbReference type="ARBA" id="ARBA00022801"/>
    </source>
</evidence>
<evidence type="ECO:0000313" key="12">
    <source>
        <dbReference type="Proteomes" id="UP000003861"/>
    </source>
</evidence>
<evidence type="ECO:0000313" key="10">
    <source>
        <dbReference type="EMBL" id="CCQ33953.1"/>
    </source>
</evidence>
<dbReference type="Gene3D" id="3.40.1830.10">
    <property type="entry name" value="Thermophilic metalloprotease (M29)"/>
    <property type="match status" value="1"/>
</dbReference>
<organism evidence="11 12">
    <name type="scientific">Halorhabdus tiamatea SARL4B</name>
    <dbReference type="NCBI Taxonomy" id="1033806"/>
    <lineage>
        <taxon>Archaea</taxon>
        <taxon>Methanobacteriati</taxon>
        <taxon>Methanobacteriota</taxon>
        <taxon>Stenosarchaea group</taxon>
        <taxon>Halobacteria</taxon>
        <taxon>Halobacteriales</taxon>
        <taxon>Haloarculaceae</taxon>
        <taxon>Halorhabdus</taxon>
    </lineage>
</organism>
<keyword evidence="7" id="KW-0479">Metal-binding</keyword>
<dbReference type="HOGENOM" id="CLU_057697_0_0_2"/>
<keyword evidence="13" id="KW-1185">Reference proteome</keyword>
<keyword evidence="9" id="KW-0482">Metalloprotease</keyword>
<evidence type="ECO:0000256" key="5">
    <source>
        <dbReference type="ARBA" id="ARBA00022438"/>
    </source>
</evidence>
<comment type="cofactor">
    <cofactor evidence="1">
        <name>Co(2+)</name>
        <dbReference type="ChEBI" id="CHEBI:48828"/>
    </cofactor>
</comment>
<proteinExistence type="inferred from homology"/>
<dbReference type="Pfam" id="PF02073">
    <property type="entry name" value="Peptidase_M29"/>
    <property type="match status" value="1"/>
</dbReference>
<dbReference type="STRING" id="1033806.HTIA_1830"/>
<comment type="similarity">
    <text evidence="4">Belongs to the peptidase M29 family.</text>
</comment>
<dbReference type="PATRIC" id="fig|1033806.12.peg.1816"/>